<protein>
    <recommendedName>
        <fullName evidence="3">Nucleotidyl transferase AbiEii/AbiGii toxin family protein</fullName>
    </recommendedName>
</protein>
<evidence type="ECO:0008006" key="3">
    <source>
        <dbReference type="Google" id="ProtNLM"/>
    </source>
</evidence>
<dbReference type="EMBL" id="BMIU01000021">
    <property type="protein sequence ID" value="GGF44536.1"/>
    <property type="molecule type" value="Genomic_DNA"/>
</dbReference>
<proteinExistence type="predicted"/>
<accession>A0ABQ1VA34</accession>
<evidence type="ECO:0000313" key="2">
    <source>
        <dbReference type="Proteomes" id="UP000647339"/>
    </source>
</evidence>
<name>A0ABQ1VA34_9BACT</name>
<dbReference type="RefSeq" id="WP_137404419.1">
    <property type="nucleotide sequence ID" value="NZ_BMIU01000021.1"/>
</dbReference>
<dbReference type="Proteomes" id="UP000647339">
    <property type="component" value="Unassembled WGS sequence"/>
</dbReference>
<dbReference type="InterPro" id="IPR014942">
    <property type="entry name" value="AbiEii"/>
</dbReference>
<evidence type="ECO:0000313" key="1">
    <source>
        <dbReference type="EMBL" id="GGF44536.1"/>
    </source>
</evidence>
<sequence>MKAVSAELIDTIKELQELNSLKNFALAGGTNLALRFNHRESIDLDLFCPQIIGFKGFQKIREEVQKLYGDKVSSFMDPTNINDQFTFLRFFVQKNSMMVKVDVIQNMKAIDPIEELNGIRLYSIRDIGLFKLISASSRPAKKDIYDLYYITEHIPLVDLYSDLLKKHSTFNSNEDRNIFDLDKEKNAIDNPLLLLRFDGSYKVAKDKVMHSHDNIITMEEAQSWRMASIHWRMQLRRLCAHLGIQYPSPRH</sequence>
<gene>
    <name evidence="1" type="ORF">GCM10011339_36290</name>
</gene>
<keyword evidence="2" id="KW-1185">Reference proteome</keyword>
<comment type="caution">
    <text evidence="1">The sequence shown here is derived from an EMBL/GenBank/DDBJ whole genome shotgun (WGS) entry which is preliminary data.</text>
</comment>
<organism evidence="1 2">
    <name type="scientific">Echinicola rosea</name>
    <dbReference type="NCBI Taxonomy" id="1807691"/>
    <lineage>
        <taxon>Bacteria</taxon>
        <taxon>Pseudomonadati</taxon>
        <taxon>Bacteroidota</taxon>
        <taxon>Cytophagia</taxon>
        <taxon>Cytophagales</taxon>
        <taxon>Cyclobacteriaceae</taxon>
        <taxon>Echinicola</taxon>
    </lineage>
</organism>
<reference evidence="2" key="1">
    <citation type="journal article" date="2019" name="Int. J. Syst. Evol. Microbiol.">
        <title>The Global Catalogue of Microorganisms (GCM) 10K type strain sequencing project: providing services to taxonomists for standard genome sequencing and annotation.</title>
        <authorList>
            <consortium name="The Broad Institute Genomics Platform"/>
            <consortium name="The Broad Institute Genome Sequencing Center for Infectious Disease"/>
            <person name="Wu L."/>
            <person name="Ma J."/>
        </authorList>
    </citation>
    <scope>NUCLEOTIDE SEQUENCE [LARGE SCALE GENOMIC DNA]</scope>
    <source>
        <strain evidence="2">CGMCC 1.15407</strain>
    </source>
</reference>
<dbReference type="Pfam" id="PF08843">
    <property type="entry name" value="AbiEii"/>
    <property type="match status" value="1"/>
</dbReference>